<dbReference type="EMBL" id="HBGU01026706">
    <property type="protein sequence ID" value="CAD9446421.1"/>
    <property type="molecule type" value="Transcribed_RNA"/>
</dbReference>
<feature type="region of interest" description="Disordered" evidence="1">
    <location>
        <begin position="1"/>
        <end position="40"/>
    </location>
</feature>
<feature type="compositionally biased region" description="Basic and acidic residues" evidence="1">
    <location>
        <begin position="1"/>
        <end position="13"/>
    </location>
</feature>
<evidence type="ECO:0000313" key="2">
    <source>
        <dbReference type="EMBL" id="CAD9446421.1"/>
    </source>
</evidence>
<name>A0A7S2D727_9EUKA</name>
<evidence type="ECO:0008006" key="3">
    <source>
        <dbReference type="Google" id="ProtNLM"/>
    </source>
</evidence>
<sequence>MWRCRDSGKDAKGTRHPGPHPSPSLPHPLRTSFPYPSSTQPKQECLEYVLHQRAGSSSLLFPNSPYPRDCDAGGTRTDRKAADGLGCVLADFVYSKEARQAELTTAHVLALRLYSTAAFKALNAPLRNFERTEAHPLAATVCVLAEGIKKLRALDTENRPVDLWRGMRNLSASDTFEESGGTEFAVVLSRTQTVAFPQLPYTPLLKGPGFESPAEGKMSTTLDPVVAVKYAMGASSLLFKLRTDSFMDRGADIAFLSAFPSEREYVFPPLTYLKPTGRTETIQIDVGEAANGSPKTALTVIEVQPHVV</sequence>
<dbReference type="AlphaFoldDB" id="A0A7S2D727"/>
<protein>
    <recommendedName>
        <fullName evidence="3">Mono(ADP-ribosyl)transferase</fullName>
    </recommendedName>
</protein>
<gene>
    <name evidence="2" type="ORF">CBRE1094_LOCUS14483</name>
</gene>
<evidence type="ECO:0000256" key="1">
    <source>
        <dbReference type="SAM" id="MobiDB-lite"/>
    </source>
</evidence>
<organism evidence="2">
    <name type="scientific">Haptolina brevifila</name>
    <dbReference type="NCBI Taxonomy" id="156173"/>
    <lineage>
        <taxon>Eukaryota</taxon>
        <taxon>Haptista</taxon>
        <taxon>Haptophyta</taxon>
        <taxon>Prymnesiophyceae</taxon>
        <taxon>Prymnesiales</taxon>
        <taxon>Prymnesiaceae</taxon>
        <taxon>Haptolina</taxon>
    </lineage>
</organism>
<reference evidence="2" key="1">
    <citation type="submission" date="2021-01" db="EMBL/GenBank/DDBJ databases">
        <authorList>
            <person name="Corre E."/>
            <person name="Pelletier E."/>
            <person name="Niang G."/>
            <person name="Scheremetjew M."/>
            <person name="Finn R."/>
            <person name="Kale V."/>
            <person name="Holt S."/>
            <person name="Cochrane G."/>
            <person name="Meng A."/>
            <person name="Brown T."/>
            <person name="Cohen L."/>
        </authorList>
    </citation>
    <scope>NUCLEOTIDE SEQUENCE</scope>
    <source>
        <strain evidence="2">UTEX LB 985</strain>
    </source>
</reference>
<proteinExistence type="predicted"/>
<accession>A0A7S2D727</accession>
<dbReference type="Gene3D" id="3.90.176.10">
    <property type="entry name" value="Toxin ADP-ribosyltransferase, Chain A, domain 1"/>
    <property type="match status" value="1"/>
</dbReference>
<dbReference type="SUPFAM" id="SSF56399">
    <property type="entry name" value="ADP-ribosylation"/>
    <property type="match status" value="1"/>
</dbReference>